<evidence type="ECO:0000256" key="6">
    <source>
        <dbReference type="ARBA" id="ARBA00022741"/>
    </source>
</evidence>
<feature type="binding site" evidence="12">
    <location>
        <position position="265"/>
    </location>
    <ligand>
        <name>K(+)</name>
        <dbReference type="ChEBI" id="CHEBI:29103"/>
    </ligand>
</feature>
<evidence type="ECO:0000256" key="10">
    <source>
        <dbReference type="ARBA" id="ARBA00022958"/>
    </source>
</evidence>
<keyword evidence="10 12" id="KW-0630">Potassium</keyword>
<dbReference type="InterPro" id="IPR011877">
    <property type="entry name" value="Ribokinase"/>
</dbReference>
<dbReference type="GO" id="GO:0004747">
    <property type="term" value="F:ribokinase activity"/>
    <property type="evidence" value="ECO:0007669"/>
    <property type="project" value="UniProtKB-UniRule"/>
</dbReference>
<keyword evidence="5 12" id="KW-0479">Metal-binding</keyword>
<keyword evidence="12" id="KW-0963">Cytoplasm</keyword>
<feature type="binding site" evidence="12">
    <location>
        <position position="269"/>
    </location>
    <ligand>
        <name>substrate</name>
    </ligand>
</feature>
<dbReference type="Gene3D" id="3.40.1190.20">
    <property type="match status" value="1"/>
</dbReference>
<feature type="binding site" evidence="12">
    <location>
        <position position="263"/>
    </location>
    <ligand>
        <name>K(+)</name>
        <dbReference type="ChEBI" id="CHEBI:29103"/>
    </ligand>
</feature>
<keyword evidence="7 12" id="KW-0418">Kinase</keyword>
<dbReference type="PROSITE" id="PS00584">
    <property type="entry name" value="PFKB_KINASES_2"/>
    <property type="match status" value="1"/>
</dbReference>
<comment type="similarity">
    <text evidence="12">Belongs to the carbohydrate kinase PfkB family. Ribokinase subfamily.</text>
</comment>
<dbReference type="SUPFAM" id="SSF53613">
    <property type="entry name" value="Ribokinase-like"/>
    <property type="match status" value="1"/>
</dbReference>
<comment type="subcellular location">
    <subcellularLocation>
        <location evidence="12">Cytoplasm</location>
    </subcellularLocation>
</comment>
<dbReference type="RefSeq" id="WP_043800420.1">
    <property type="nucleotide sequence ID" value="NZ_AVCH01000032.1"/>
</dbReference>
<protein>
    <recommendedName>
        <fullName evidence="3 12">Ribokinase</fullName>
        <shortName evidence="12">RK</shortName>
        <ecNumber evidence="2 12">2.7.1.15</ecNumber>
    </recommendedName>
</protein>
<evidence type="ECO:0000313" key="15">
    <source>
        <dbReference type="Proteomes" id="UP000029392"/>
    </source>
</evidence>
<comment type="pathway">
    <text evidence="12">Carbohydrate metabolism; D-ribose degradation; D-ribose 5-phosphate from beta-D-ribopyranose: step 2/2.</text>
</comment>
<dbReference type="STRING" id="1384054.N790_13905"/>
<comment type="function">
    <text evidence="12">Catalyzes the phosphorylation of ribose at O-5 in a reaction requiring ATP and magnesium. The resulting D-ribose-5-phosphate can then be used either for sythesis of nucleotides, histidine, and tryptophan, or as a component of the pentose phosphate pathway.</text>
</comment>
<gene>
    <name evidence="12" type="primary">rbsK</name>
    <name evidence="14" type="ORF">N790_13905</name>
</gene>
<comment type="caution">
    <text evidence="12">Lacks conserved residue(s) required for the propagation of feature annotation.</text>
</comment>
<feature type="binding site" evidence="12">
    <location>
        <position position="301"/>
    </location>
    <ligand>
        <name>K(+)</name>
        <dbReference type="ChEBI" id="CHEBI:29103"/>
    </ligand>
</feature>
<keyword evidence="8 12" id="KW-0067">ATP-binding</keyword>
<dbReference type="InterPro" id="IPR002139">
    <property type="entry name" value="Ribo/fructo_kinase"/>
</dbReference>
<dbReference type="InterPro" id="IPR011611">
    <property type="entry name" value="PfkB_dom"/>
</dbReference>
<evidence type="ECO:0000256" key="12">
    <source>
        <dbReference type="HAMAP-Rule" id="MF_01987"/>
    </source>
</evidence>
<evidence type="ECO:0000256" key="1">
    <source>
        <dbReference type="ARBA" id="ARBA00005380"/>
    </source>
</evidence>
<dbReference type="OrthoDB" id="9775849at2"/>
<accession>A0A091BJ76</accession>
<feature type="binding site" evidence="12">
    <location>
        <position position="304"/>
    </location>
    <ligand>
        <name>K(+)</name>
        <dbReference type="ChEBI" id="CHEBI:29103"/>
    </ligand>
</feature>
<evidence type="ECO:0000256" key="11">
    <source>
        <dbReference type="ARBA" id="ARBA00023277"/>
    </source>
</evidence>
<evidence type="ECO:0000256" key="5">
    <source>
        <dbReference type="ARBA" id="ARBA00022723"/>
    </source>
</evidence>
<feature type="binding site" evidence="12">
    <location>
        <begin position="268"/>
        <end position="269"/>
    </location>
    <ligand>
        <name>ATP</name>
        <dbReference type="ChEBI" id="CHEBI:30616"/>
    </ligand>
</feature>
<feature type="binding site" evidence="12">
    <location>
        <begin position="39"/>
        <end position="43"/>
    </location>
    <ligand>
        <name>substrate</name>
    </ligand>
</feature>
<feature type="binding site" evidence="12">
    <location>
        <begin position="229"/>
        <end position="234"/>
    </location>
    <ligand>
        <name>ATP</name>
        <dbReference type="ChEBI" id="CHEBI:30616"/>
    </ligand>
</feature>
<evidence type="ECO:0000256" key="9">
    <source>
        <dbReference type="ARBA" id="ARBA00022842"/>
    </source>
</evidence>
<keyword evidence="15" id="KW-1185">Reference proteome</keyword>
<comment type="subunit">
    <text evidence="12">Homodimer.</text>
</comment>
<dbReference type="Pfam" id="PF00294">
    <property type="entry name" value="PfkB"/>
    <property type="match status" value="1"/>
</dbReference>
<dbReference type="eggNOG" id="COG0524">
    <property type="taxonomic scope" value="Bacteria"/>
</dbReference>
<evidence type="ECO:0000256" key="3">
    <source>
        <dbReference type="ARBA" id="ARBA00016943"/>
    </source>
</evidence>
<feature type="active site" description="Proton acceptor" evidence="12">
    <location>
        <position position="269"/>
    </location>
</feature>
<dbReference type="EMBL" id="AVCH01000032">
    <property type="protein sequence ID" value="KFN51821.1"/>
    <property type="molecule type" value="Genomic_DNA"/>
</dbReference>
<dbReference type="InterPro" id="IPR029056">
    <property type="entry name" value="Ribokinase-like"/>
</dbReference>
<feature type="domain" description="Carbohydrate kinase PfkB" evidence="13">
    <location>
        <begin position="5"/>
        <end position="312"/>
    </location>
</feature>
<dbReference type="GO" id="GO:0019303">
    <property type="term" value="P:D-ribose catabolic process"/>
    <property type="evidence" value="ECO:0007669"/>
    <property type="project" value="UniProtKB-UniRule"/>
</dbReference>
<keyword evidence="9 12" id="KW-0460">Magnesium</keyword>
<evidence type="ECO:0000256" key="8">
    <source>
        <dbReference type="ARBA" id="ARBA00022840"/>
    </source>
</evidence>
<dbReference type="PRINTS" id="PR00990">
    <property type="entry name" value="RIBOKINASE"/>
</dbReference>
<feature type="binding site" evidence="12">
    <location>
        <begin position="12"/>
        <end position="14"/>
    </location>
    <ligand>
        <name>substrate</name>
    </ligand>
</feature>
<reference evidence="14 15" key="1">
    <citation type="submission" date="2013-09" db="EMBL/GenBank/DDBJ databases">
        <title>Genome sequencing of Arenimonas malthae.</title>
        <authorList>
            <person name="Chen F."/>
            <person name="Wang G."/>
        </authorList>
    </citation>
    <scope>NUCLEOTIDE SEQUENCE [LARGE SCALE GENOMIC DNA]</scope>
    <source>
        <strain evidence="14 15">CC-JY-1</strain>
    </source>
</reference>
<name>A0A091BJ76_9GAMM</name>
<dbReference type="EC" id="2.7.1.15" evidence="2 12"/>
<feature type="binding site" evidence="12">
    <location>
        <position position="295"/>
    </location>
    <ligand>
        <name>ATP</name>
        <dbReference type="ChEBI" id="CHEBI:30616"/>
    </ligand>
</feature>
<evidence type="ECO:0000256" key="4">
    <source>
        <dbReference type="ARBA" id="ARBA00022679"/>
    </source>
</evidence>
<keyword evidence="6 12" id="KW-0547">Nucleotide-binding</keyword>
<dbReference type="InterPro" id="IPR002173">
    <property type="entry name" value="Carboh/pur_kinase_PfkB_CS"/>
</dbReference>
<comment type="cofactor">
    <cofactor evidence="12">
        <name>Mg(2+)</name>
        <dbReference type="ChEBI" id="CHEBI:18420"/>
    </cofactor>
    <text evidence="12">Requires a divalent cation, most likely magnesium in vivo, as an electrophilic catalyst to aid phosphoryl group transfer. It is the chelate of the metal and the nucleotide that is the actual substrate.</text>
</comment>
<dbReference type="HAMAP" id="MF_01987">
    <property type="entry name" value="Ribokinase"/>
    <property type="match status" value="1"/>
</dbReference>
<comment type="similarity">
    <text evidence="1">Belongs to the carbohydrate kinase pfkB family.</text>
</comment>
<dbReference type="GO" id="GO:0005524">
    <property type="term" value="F:ATP binding"/>
    <property type="evidence" value="ECO:0007669"/>
    <property type="project" value="UniProtKB-UniRule"/>
</dbReference>
<evidence type="ECO:0000259" key="13">
    <source>
        <dbReference type="Pfam" id="PF00294"/>
    </source>
</evidence>
<dbReference type="PANTHER" id="PTHR10584">
    <property type="entry name" value="SUGAR KINASE"/>
    <property type="match status" value="1"/>
</dbReference>
<organism evidence="14 15">
    <name type="scientific">Arenimonas malthae CC-JY-1</name>
    <dbReference type="NCBI Taxonomy" id="1384054"/>
    <lineage>
        <taxon>Bacteria</taxon>
        <taxon>Pseudomonadati</taxon>
        <taxon>Pseudomonadota</taxon>
        <taxon>Gammaproteobacteria</taxon>
        <taxon>Lysobacterales</taxon>
        <taxon>Lysobacteraceae</taxon>
        <taxon>Arenimonas</taxon>
    </lineage>
</organism>
<dbReference type="PATRIC" id="fig|1384054.3.peg.520"/>
<evidence type="ECO:0000256" key="2">
    <source>
        <dbReference type="ARBA" id="ARBA00012035"/>
    </source>
</evidence>
<feature type="binding site" evidence="12">
    <location>
        <position position="139"/>
    </location>
    <ligand>
        <name>substrate</name>
    </ligand>
</feature>
<dbReference type="Proteomes" id="UP000029392">
    <property type="component" value="Unassembled WGS sequence"/>
</dbReference>
<dbReference type="UniPathway" id="UPA00916">
    <property type="reaction ID" value="UER00889"/>
</dbReference>
<evidence type="ECO:0000256" key="7">
    <source>
        <dbReference type="ARBA" id="ARBA00022777"/>
    </source>
</evidence>
<dbReference type="GO" id="GO:0005829">
    <property type="term" value="C:cytosol"/>
    <property type="evidence" value="ECO:0007669"/>
    <property type="project" value="TreeGrafter"/>
</dbReference>
<comment type="caution">
    <text evidence="14">The sequence shown here is derived from an EMBL/GenBank/DDBJ whole genome shotgun (WGS) entry which is preliminary data.</text>
</comment>
<feature type="binding site" evidence="12">
    <location>
        <position position="306"/>
    </location>
    <ligand>
        <name>K(+)</name>
        <dbReference type="ChEBI" id="CHEBI:29103"/>
    </ligand>
</feature>
<proteinExistence type="inferred from homology"/>
<dbReference type="GO" id="GO:0046872">
    <property type="term" value="F:metal ion binding"/>
    <property type="evidence" value="ECO:0007669"/>
    <property type="project" value="UniProtKB-KW"/>
</dbReference>
<comment type="catalytic activity">
    <reaction evidence="12">
        <text>D-ribose + ATP = D-ribose 5-phosphate + ADP + H(+)</text>
        <dbReference type="Rhea" id="RHEA:13697"/>
        <dbReference type="ChEBI" id="CHEBI:15378"/>
        <dbReference type="ChEBI" id="CHEBI:30616"/>
        <dbReference type="ChEBI" id="CHEBI:47013"/>
        <dbReference type="ChEBI" id="CHEBI:78346"/>
        <dbReference type="ChEBI" id="CHEBI:456216"/>
        <dbReference type="EC" id="2.7.1.15"/>
    </reaction>
</comment>
<dbReference type="PANTHER" id="PTHR10584:SF166">
    <property type="entry name" value="RIBOKINASE"/>
    <property type="match status" value="1"/>
</dbReference>
<dbReference type="AlphaFoldDB" id="A0A091BJ76"/>
<sequence length="324" mass="32557">MAGTVLVLGSYNQDHAWSADDLPAPGATRLGSYTSGPGGKGFNQAVAAARAGARTGFVTALGEDAAAATARALAAADGIVLHAEVHGSLPSGTAGIFVDAAGRNVIVVAPGANAALTPGFVAALDPAFAGADVFLAQLEVSPEAVHEGLRRARAANALAILNPAPANAFTTEALLRQADVLTPNETEFAALLQRHRGLACDADTLAAQDDAALHALCRELAPWATVVVTLGASGVFVSHPGEALRGDATGAYRLRPEAVHAVDTTGAGDAFSGALAAALAAGADAAFADAVRFANRFAALSTERRGAALAMPRRAEVEERFGPA</sequence>
<comment type="activity regulation">
    <text evidence="12">Activated by a monovalent cation that binds near, but not in, the active site. The most likely occupant of the site in vivo is potassium. Ion binding induces a conformational change that may alter substrate affinity.</text>
</comment>
<evidence type="ECO:0000313" key="14">
    <source>
        <dbReference type="EMBL" id="KFN51821.1"/>
    </source>
</evidence>
<keyword evidence="11 12" id="KW-0119">Carbohydrate metabolism</keyword>
<feature type="binding site" evidence="12">
    <location>
        <position position="184"/>
    </location>
    <ligand>
        <name>ATP</name>
        <dbReference type="ChEBI" id="CHEBI:30616"/>
    </ligand>
</feature>
<keyword evidence="4 12" id="KW-0808">Transferase</keyword>